<comment type="caution">
    <text evidence="2">The sequence shown here is derived from an EMBL/GenBank/DDBJ whole genome shotgun (WGS) entry which is preliminary data.</text>
</comment>
<organism evidence="2 3">
    <name type="scientific">Schizophyllum amplum</name>
    <dbReference type="NCBI Taxonomy" id="97359"/>
    <lineage>
        <taxon>Eukaryota</taxon>
        <taxon>Fungi</taxon>
        <taxon>Dikarya</taxon>
        <taxon>Basidiomycota</taxon>
        <taxon>Agaricomycotina</taxon>
        <taxon>Agaricomycetes</taxon>
        <taxon>Agaricomycetidae</taxon>
        <taxon>Agaricales</taxon>
        <taxon>Schizophyllaceae</taxon>
        <taxon>Schizophyllum</taxon>
    </lineage>
</organism>
<accession>A0A550CW72</accession>
<feature type="compositionally biased region" description="Basic and acidic residues" evidence="1">
    <location>
        <begin position="18"/>
        <end position="27"/>
    </location>
</feature>
<evidence type="ECO:0000313" key="3">
    <source>
        <dbReference type="Proteomes" id="UP000320762"/>
    </source>
</evidence>
<evidence type="ECO:0000313" key="2">
    <source>
        <dbReference type="EMBL" id="TRM69037.1"/>
    </source>
</evidence>
<evidence type="ECO:0000256" key="1">
    <source>
        <dbReference type="SAM" id="MobiDB-lite"/>
    </source>
</evidence>
<protein>
    <submittedName>
        <fullName evidence="2">Uncharacterized protein</fullName>
    </submittedName>
</protein>
<proteinExistence type="predicted"/>
<dbReference type="Proteomes" id="UP000320762">
    <property type="component" value="Unassembled WGS sequence"/>
</dbReference>
<feature type="compositionally biased region" description="Low complexity" evidence="1">
    <location>
        <begin position="49"/>
        <end position="58"/>
    </location>
</feature>
<dbReference type="OrthoDB" id="3044052at2759"/>
<dbReference type="AlphaFoldDB" id="A0A550CW72"/>
<keyword evidence="3" id="KW-1185">Reference proteome</keyword>
<reference evidence="2 3" key="1">
    <citation type="journal article" date="2019" name="New Phytol.">
        <title>Comparative genomics reveals unique wood-decay strategies and fruiting body development in the Schizophyllaceae.</title>
        <authorList>
            <person name="Almasi E."/>
            <person name="Sahu N."/>
            <person name="Krizsan K."/>
            <person name="Balint B."/>
            <person name="Kovacs G.M."/>
            <person name="Kiss B."/>
            <person name="Cseklye J."/>
            <person name="Drula E."/>
            <person name="Henrissat B."/>
            <person name="Nagy I."/>
            <person name="Chovatia M."/>
            <person name="Adam C."/>
            <person name="LaButti K."/>
            <person name="Lipzen A."/>
            <person name="Riley R."/>
            <person name="Grigoriev I.V."/>
            <person name="Nagy L.G."/>
        </authorList>
    </citation>
    <scope>NUCLEOTIDE SEQUENCE [LARGE SCALE GENOMIC DNA]</scope>
    <source>
        <strain evidence="2 3">NL-1724</strain>
    </source>
</reference>
<feature type="compositionally biased region" description="Low complexity" evidence="1">
    <location>
        <begin position="144"/>
        <end position="162"/>
    </location>
</feature>
<feature type="compositionally biased region" description="Pro residues" evidence="1">
    <location>
        <begin position="68"/>
        <end position="77"/>
    </location>
</feature>
<dbReference type="STRING" id="97359.A0A550CW72"/>
<feature type="compositionally biased region" description="Basic and acidic residues" evidence="1">
    <location>
        <begin position="341"/>
        <end position="351"/>
    </location>
</feature>
<feature type="compositionally biased region" description="Basic and acidic residues" evidence="1">
    <location>
        <begin position="238"/>
        <end position="248"/>
    </location>
</feature>
<feature type="compositionally biased region" description="Basic residues" evidence="1">
    <location>
        <begin position="317"/>
        <end position="326"/>
    </location>
</feature>
<feature type="region of interest" description="Disordered" evidence="1">
    <location>
        <begin position="1"/>
        <end position="351"/>
    </location>
</feature>
<name>A0A550CW72_9AGAR</name>
<gene>
    <name evidence="2" type="ORF">BD626DRAFT_624471</name>
</gene>
<sequence>MSSSHPRPSTPKVSRAFTKREPLRDMVQRPGQEPVEEQSSPTKKRRAARAPAAQLAQRIKARHAVPSSLPPSSPPRPSSSSQEHQRHGHEDDEPSIDIDAELRKDFSSGDPDVDPEDIDRPAENSDPFGFFAVEKQLKDERNAGRAARPHPLAPRRVQVRPTPARREPPPRTRRRHVLPADSSFMEDDSVDTPAVFSSPSPIKRGKRPVPAQDDSEDDADAAAAILTEDVVQSDDEAHDSSHDKRVVAENEEEENESPVRPRKTRVSRTRAVTKGVRRSTRKRVKEDADEADDDDKPPKKRTAQRTISKKASGAKKPATRTRSARTKAKEPESDGEDFGLDEGKQKQEDERKARVAYWKKMADYTMEEENVYIV</sequence>
<dbReference type="EMBL" id="VDMD01000001">
    <property type="protein sequence ID" value="TRM69037.1"/>
    <property type="molecule type" value="Genomic_DNA"/>
</dbReference>